<dbReference type="PANTHER" id="PTHR24104:SF25">
    <property type="entry name" value="PROTEIN LIN-41"/>
    <property type="match status" value="1"/>
</dbReference>
<name>A0A2M7FXU4_9BACT</name>
<feature type="region of interest" description="Disordered" evidence="1">
    <location>
        <begin position="392"/>
        <end position="438"/>
    </location>
</feature>
<dbReference type="Proteomes" id="UP000231019">
    <property type="component" value="Unassembled WGS sequence"/>
</dbReference>
<dbReference type="Gene3D" id="3.30.70.1110">
    <property type="entry name" value="Histidine kinase CheA-like, P2 response regulator-binding domain"/>
    <property type="match status" value="1"/>
</dbReference>
<dbReference type="Gene3D" id="2.130.10.10">
    <property type="entry name" value="YVTN repeat-like/Quinoprotein amine dehydrogenase"/>
    <property type="match status" value="1"/>
</dbReference>
<evidence type="ECO:0000313" key="3">
    <source>
        <dbReference type="EMBL" id="PIW13813.1"/>
    </source>
</evidence>
<dbReference type="SUPFAM" id="SSF101898">
    <property type="entry name" value="NHL repeat"/>
    <property type="match status" value="2"/>
</dbReference>
<dbReference type="PANTHER" id="PTHR24104">
    <property type="entry name" value="E3 UBIQUITIN-PROTEIN LIGASE NHLRC1-RELATED"/>
    <property type="match status" value="1"/>
</dbReference>
<dbReference type="EMBL" id="PFFQ01000066">
    <property type="protein sequence ID" value="PIW13813.1"/>
    <property type="molecule type" value="Genomic_DNA"/>
</dbReference>
<dbReference type="GO" id="GO:0061630">
    <property type="term" value="F:ubiquitin protein ligase activity"/>
    <property type="evidence" value="ECO:0007669"/>
    <property type="project" value="TreeGrafter"/>
</dbReference>
<dbReference type="Gene3D" id="2.120.10.30">
    <property type="entry name" value="TolB, C-terminal domain"/>
    <property type="match status" value="3"/>
</dbReference>
<evidence type="ECO:0000256" key="1">
    <source>
        <dbReference type="SAM" id="MobiDB-lite"/>
    </source>
</evidence>
<dbReference type="Gene3D" id="3.90.640.10">
    <property type="entry name" value="Actin, Chain A, domain 4"/>
    <property type="match status" value="1"/>
</dbReference>
<dbReference type="SUPFAM" id="SSF50969">
    <property type="entry name" value="YVTN repeat-like/Quinoprotein amine dehydrogenase"/>
    <property type="match status" value="1"/>
</dbReference>
<dbReference type="GO" id="GO:0008270">
    <property type="term" value="F:zinc ion binding"/>
    <property type="evidence" value="ECO:0007669"/>
    <property type="project" value="UniProtKB-KW"/>
</dbReference>
<dbReference type="GO" id="GO:0000209">
    <property type="term" value="P:protein polyubiquitination"/>
    <property type="evidence" value="ECO:0007669"/>
    <property type="project" value="TreeGrafter"/>
</dbReference>
<dbReference type="InterPro" id="IPR035891">
    <property type="entry name" value="CheY-binding_CheA"/>
</dbReference>
<dbReference type="InterPro" id="IPR037052">
    <property type="entry name" value="CheA-like_P2_sf"/>
</dbReference>
<evidence type="ECO:0000313" key="4">
    <source>
        <dbReference type="Proteomes" id="UP000231019"/>
    </source>
</evidence>
<dbReference type="SUPFAM" id="SSF55052">
    <property type="entry name" value="CheY-binding domain of CheA"/>
    <property type="match status" value="1"/>
</dbReference>
<feature type="domain" description="Chemotaxis protein CheA P2 response regulator-binding" evidence="2">
    <location>
        <begin position="1291"/>
        <end position="1370"/>
    </location>
</feature>
<dbReference type="GO" id="GO:0043161">
    <property type="term" value="P:proteasome-mediated ubiquitin-dependent protein catabolic process"/>
    <property type="evidence" value="ECO:0007669"/>
    <property type="project" value="TreeGrafter"/>
</dbReference>
<dbReference type="Pfam" id="PF07194">
    <property type="entry name" value="P2"/>
    <property type="match status" value="1"/>
</dbReference>
<sequence>MARGDIDERILKQALIERGLVEASALENLVNEQKERFQTVQKTLPGFSFLINLDKHSLEIRDTISGELKKSLVLNAKAEAYDPDNWETWGSSPLLADKTDGTLTTRQERGPLNIYGLITFPEGSYLYNNGRLDTEFLGLSDHAYFNGLYKGKPTTAPYDLFLSRDHSQLCITDRGAGTLRIISTTDFSEKGPFSIREPGSNLSLNLAQDTAHKRIFITDNQTSNLYILNQETMSIERQRVGLGVLGNILLTPDSQHLYLLTLKPNQNLVYLNTHSFSQEKTVKLKGDLFKANSSDPADLMALSPDLKQLLVMSYLNDPTPFTPIISVLETDGVKTVRRYSIKEEGKPSQIAFAHKNPFLEHARRLEDMLVDARLIEPRALWELKRELRELEGLEPEEENTGSSRGKESAEEPEAADKEEVQETAPEETPEEKTDEPEFLEIEQHIIDIAVLRKDQQNKDELNLTPNKAPKIDLPREALDEIIDIMVQTFQKQVDEEISDYPDVMSRLREEAEKVRQELENFDSVIVQVADLFEGKSLRTIILREAIVMMLDLKASIKEAGVRTVPTHCPNCRQPLLGSWDCEACGFEIDNAERSFKRRTASAEATANLARGQILVPDPLGLRILQLNPFKFVSWNLDPDQLSCDYPVDCLMLPNNNLLLVDKDGHKIMEIGSRGKIFWTFDAHASARHRLNEPVRITYRFEDDHSLRYLIVDQGNHRVFETDKNHEIHWEFGVQGEEGEHGKYLDTPSDIQYTHDNTYLIADTGNHRVIEVKGSTIEREWGENLGLKSPTCAQRLLNDHTLILDAGNYRLLELDSQGQILRESTYFTREIDEEFRVVHPIKMIRLLNKDILIMDEDKLIQVMLNHNKLVWYSKLDDLAFQPQVQEGEVVIDEFGNERRIYKVIDHGEMKPVRLSQKINFKRMQKLISARLSSALKPGEEEDPDKMSSMAADRLRSLLANRKAEQAKAMQELNLETFQPSAIFQKPDLELPNIRRYCIDKHHNALIRINRKGEVKWHYGFEVGQTLSRPFHIAETKRTLLVSDTGNNRVLEISKADKEVIADFKGPADAPLSGPRSANRTAMGKTLIADQKNKRIIELDARDRITWEFSKASHISSPQYAEEIESGDVLFADSMLNSIRQVDREGNLRWSYGSRIKGTGPGQLFAPEFATRLSNGNTLIADTRNNRVVEVEMNGSLVWSYEGRGRQKILNPTRCERTEENTTLIIFNNNREVIEVDAKGETLWYFRMGNDVFLPPVQGMGSKQLVEKLSTYYNPIEKRLIRMAEKDGMKGVEVHVAMLDNVQMKSVRASLVLMALENSGTVIKTFPTPEEILADKFGKFMIVAFILNPGISLETLEADVFTIAEIESVKVEAIHFEDASAPGAGK</sequence>
<dbReference type="InterPro" id="IPR015943">
    <property type="entry name" value="WD40/YVTN_repeat-like_dom_sf"/>
</dbReference>
<feature type="compositionally biased region" description="Acidic residues" evidence="1">
    <location>
        <begin position="421"/>
        <end position="438"/>
    </location>
</feature>
<feature type="compositionally biased region" description="Basic and acidic residues" evidence="1">
    <location>
        <begin position="404"/>
        <end position="420"/>
    </location>
</feature>
<dbReference type="GO" id="GO:0000155">
    <property type="term" value="F:phosphorelay sensor kinase activity"/>
    <property type="evidence" value="ECO:0007669"/>
    <property type="project" value="InterPro"/>
</dbReference>
<dbReference type="InterPro" id="IPR011044">
    <property type="entry name" value="Quino_amine_DH_bsu"/>
</dbReference>
<comment type="caution">
    <text evidence="3">The sequence shown here is derived from an EMBL/GenBank/DDBJ whole genome shotgun (WGS) entry which is preliminary data.</text>
</comment>
<dbReference type="InterPro" id="IPR010808">
    <property type="entry name" value="CheA_P2-bd"/>
</dbReference>
<evidence type="ECO:0000259" key="2">
    <source>
        <dbReference type="Pfam" id="PF07194"/>
    </source>
</evidence>
<proteinExistence type="predicted"/>
<accession>A0A2M7FXU4</accession>
<protein>
    <recommendedName>
        <fullName evidence="2">Chemotaxis protein CheA P2 response regulator-binding domain-containing protein</fullName>
    </recommendedName>
</protein>
<dbReference type="InterPro" id="IPR050952">
    <property type="entry name" value="TRIM-NHL_E3_ligases"/>
</dbReference>
<reference evidence="3 4" key="1">
    <citation type="submission" date="2017-09" db="EMBL/GenBank/DDBJ databases">
        <title>Depth-based differentiation of microbial function through sediment-hosted aquifers and enrichment of novel symbionts in the deep terrestrial subsurface.</title>
        <authorList>
            <person name="Probst A.J."/>
            <person name="Ladd B."/>
            <person name="Jarett J.K."/>
            <person name="Geller-Mcgrath D.E."/>
            <person name="Sieber C.M."/>
            <person name="Emerson J.B."/>
            <person name="Anantharaman K."/>
            <person name="Thomas B.C."/>
            <person name="Malmstrom R."/>
            <person name="Stieglmeier M."/>
            <person name="Klingl A."/>
            <person name="Woyke T."/>
            <person name="Ryan C.M."/>
            <person name="Banfield J.F."/>
        </authorList>
    </citation>
    <scope>NUCLEOTIDE SEQUENCE [LARGE SCALE GENOMIC DNA]</scope>
    <source>
        <strain evidence="3">CG17_big_fil_post_rev_8_21_14_2_50_48_46</strain>
    </source>
</reference>
<gene>
    <name evidence="3" type="ORF">COW36_24410</name>
</gene>
<dbReference type="InterPro" id="IPR011042">
    <property type="entry name" value="6-blade_b-propeller_TolB-like"/>
</dbReference>
<organism evidence="3 4">
    <name type="scientific">bacterium (Candidatus Blackallbacteria) CG17_big_fil_post_rev_8_21_14_2_50_48_46</name>
    <dbReference type="NCBI Taxonomy" id="2014261"/>
    <lineage>
        <taxon>Bacteria</taxon>
        <taxon>Candidatus Blackallbacteria</taxon>
    </lineage>
</organism>